<evidence type="ECO:0000313" key="1">
    <source>
        <dbReference type="EMBL" id="KAI0058364.1"/>
    </source>
</evidence>
<keyword evidence="2" id="KW-1185">Reference proteome</keyword>
<name>A0ACB8SPR7_9AGAM</name>
<dbReference type="Proteomes" id="UP000814140">
    <property type="component" value="Unassembled WGS sequence"/>
</dbReference>
<gene>
    <name evidence="1" type="ORF">BV25DRAFT_1830200</name>
</gene>
<proteinExistence type="predicted"/>
<sequence length="101" mass="11585">MRATAVAMSEMPGPKVYNLWWGDKHGAQKQRGVITYTVSPFRQNPVDHMFRSYLFNGYRRLSAQVPYFIVPVVIGYSVYSWAKGREEWQNSKAGHLAGAHH</sequence>
<reference evidence="1" key="2">
    <citation type="journal article" date="2022" name="New Phytol.">
        <title>Evolutionary transition to the ectomycorrhizal habit in the genomes of a hyperdiverse lineage of mushroom-forming fungi.</title>
        <authorList>
            <person name="Looney B."/>
            <person name="Miyauchi S."/>
            <person name="Morin E."/>
            <person name="Drula E."/>
            <person name="Courty P.E."/>
            <person name="Kohler A."/>
            <person name="Kuo A."/>
            <person name="LaButti K."/>
            <person name="Pangilinan J."/>
            <person name="Lipzen A."/>
            <person name="Riley R."/>
            <person name="Andreopoulos W."/>
            <person name="He G."/>
            <person name="Johnson J."/>
            <person name="Nolan M."/>
            <person name="Tritt A."/>
            <person name="Barry K.W."/>
            <person name="Grigoriev I.V."/>
            <person name="Nagy L.G."/>
            <person name="Hibbett D."/>
            <person name="Henrissat B."/>
            <person name="Matheny P.B."/>
            <person name="Labbe J."/>
            <person name="Martin F.M."/>
        </authorList>
    </citation>
    <scope>NUCLEOTIDE SEQUENCE</scope>
    <source>
        <strain evidence="1">HHB10654</strain>
    </source>
</reference>
<organism evidence="1 2">
    <name type="scientific">Artomyces pyxidatus</name>
    <dbReference type="NCBI Taxonomy" id="48021"/>
    <lineage>
        <taxon>Eukaryota</taxon>
        <taxon>Fungi</taxon>
        <taxon>Dikarya</taxon>
        <taxon>Basidiomycota</taxon>
        <taxon>Agaricomycotina</taxon>
        <taxon>Agaricomycetes</taxon>
        <taxon>Russulales</taxon>
        <taxon>Auriscalpiaceae</taxon>
        <taxon>Artomyces</taxon>
    </lineage>
</organism>
<reference evidence="1" key="1">
    <citation type="submission" date="2021-03" db="EMBL/GenBank/DDBJ databases">
        <authorList>
            <consortium name="DOE Joint Genome Institute"/>
            <person name="Ahrendt S."/>
            <person name="Looney B.P."/>
            <person name="Miyauchi S."/>
            <person name="Morin E."/>
            <person name="Drula E."/>
            <person name="Courty P.E."/>
            <person name="Chicoki N."/>
            <person name="Fauchery L."/>
            <person name="Kohler A."/>
            <person name="Kuo A."/>
            <person name="Labutti K."/>
            <person name="Pangilinan J."/>
            <person name="Lipzen A."/>
            <person name="Riley R."/>
            <person name="Andreopoulos W."/>
            <person name="He G."/>
            <person name="Johnson J."/>
            <person name="Barry K.W."/>
            <person name="Grigoriev I.V."/>
            <person name="Nagy L."/>
            <person name="Hibbett D."/>
            <person name="Henrissat B."/>
            <person name="Matheny P.B."/>
            <person name="Labbe J."/>
            <person name="Martin F."/>
        </authorList>
    </citation>
    <scope>NUCLEOTIDE SEQUENCE</scope>
    <source>
        <strain evidence="1">HHB10654</strain>
    </source>
</reference>
<protein>
    <submittedName>
        <fullName evidence="1">Uncharacterized protein</fullName>
    </submittedName>
</protein>
<evidence type="ECO:0000313" key="2">
    <source>
        <dbReference type="Proteomes" id="UP000814140"/>
    </source>
</evidence>
<comment type="caution">
    <text evidence="1">The sequence shown here is derived from an EMBL/GenBank/DDBJ whole genome shotgun (WGS) entry which is preliminary data.</text>
</comment>
<dbReference type="EMBL" id="MU277236">
    <property type="protein sequence ID" value="KAI0058364.1"/>
    <property type="molecule type" value="Genomic_DNA"/>
</dbReference>
<accession>A0ACB8SPR7</accession>